<reference evidence="2 3" key="1">
    <citation type="submission" date="2018-01" db="EMBL/GenBank/DDBJ databases">
        <title>Metagenomic assembled genomes from two thermal pools in the Uzon Caldera, Kamchatka, Russia.</title>
        <authorList>
            <person name="Wilkins L."/>
            <person name="Ettinger C."/>
        </authorList>
    </citation>
    <scope>NUCLEOTIDE SEQUENCE [LARGE SCALE GENOMIC DNA]</scope>
    <source>
        <strain evidence="2">ZAV-02</strain>
    </source>
</reference>
<proteinExistence type="predicted"/>
<keyword evidence="1" id="KW-1133">Transmembrane helix</keyword>
<accession>A0A2J6X310</accession>
<protein>
    <submittedName>
        <fullName evidence="2">Energy-coupling factor ABC transporter substrate-binding protein</fullName>
    </submittedName>
</protein>
<name>A0A2J6X310_9CHLR</name>
<comment type="caution">
    <text evidence="2">The sequence shown here is derived from an EMBL/GenBank/DDBJ whole genome shotgun (WGS) entry which is preliminary data.</text>
</comment>
<dbReference type="AlphaFoldDB" id="A0A2J6X310"/>
<evidence type="ECO:0000313" key="3">
    <source>
        <dbReference type="Proteomes" id="UP000243376"/>
    </source>
</evidence>
<sequence>MNVQPLSWPMIVVLALMVVVLTIAPMLLIRDTEFGG</sequence>
<dbReference type="EMBL" id="PNIQ01000716">
    <property type="protein sequence ID" value="PMP78632.1"/>
    <property type="molecule type" value="Genomic_DNA"/>
</dbReference>
<dbReference type="Proteomes" id="UP000243376">
    <property type="component" value="Unassembled WGS sequence"/>
</dbReference>
<organism evidence="2 3">
    <name type="scientific">Chloroflexus aggregans</name>
    <dbReference type="NCBI Taxonomy" id="152260"/>
    <lineage>
        <taxon>Bacteria</taxon>
        <taxon>Bacillati</taxon>
        <taxon>Chloroflexota</taxon>
        <taxon>Chloroflexia</taxon>
        <taxon>Chloroflexales</taxon>
        <taxon>Chloroflexineae</taxon>
        <taxon>Chloroflexaceae</taxon>
        <taxon>Chloroflexus</taxon>
    </lineage>
</organism>
<gene>
    <name evidence="2" type="ORF">C0184_10720</name>
</gene>
<keyword evidence="1" id="KW-0472">Membrane</keyword>
<feature type="non-terminal residue" evidence="2">
    <location>
        <position position="36"/>
    </location>
</feature>
<feature type="transmembrane region" description="Helical" evidence="1">
    <location>
        <begin position="6"/>
        <end position="29"/>
    </location>
</feature>
<evidence type="ECO:0000313" key="2">
    <source>
        <dbReference type="EMBL" id="PMP78632.1"/>
    </source>
</evidence>
<evidence type="ECO:0000256" key="1">
    <source>
        <dbReference type="SAM" id="Phobius"/>
    </source>
</evidence>
<keyword evidence="1" id="KW-0812">Transmembrane</keyword>